<sequence length="102" mass="10879">MREVFKFIALLLLVCAVAMAVTLALPTPDNAVFAAAVLLPAIGLALVISIELSEGRINGVGEIMRAIETRQSRRLTLAAYLLGCALVAATMVLVYDGFFRAQ</sequence>
<keyword evidence="2" id="KW-0732">Signal</keyword>
<accession>A0A085VGP5</accession>
<evidence type="ECO:0000313" key="3">
    <source>
        <dbReference type="EMBL" id="KFE54608.1"/>
    </source>
</evidence>
<dbReference type="Proteomes" id="UP000028643">
    <property type="component" value="Unassembled WGS sequence"/>
</dbReference>
<evidence type="ECO:0008006" key="5">
    <source>
        <dbReference type="Google" id="ProtNLM"/>
    </source>
</evidence>
<gene>
    <name evidence="3" type="ORF">IV02_03920</name>
</gene>
<organism evidence="3 4">
    <name type="scientific">Pseudomonas syringae</name>
    <dbReference type="NCBI Taxonomy" id="317"/>
    <lineage>
        <taxon>Bacteria</taxon>
        <taxon>Pseudomonadati</taxon>
        <taxon>Pseudomonadota</taxon>
        <taxon>Gammaproteobacteria</taxon>
        <taxon>Pseudomonadales</taxon>
        <taxon>Pseudomonadaceae</taxon>
        <taxon>Pseudomonas</taxon>
    </lineage>
</organism>
<dbReference type="EMBL" id="JPQT01000052">
    <property type="protein sequence ID" value="KFE54608.1"/>
    <property type="molecule type" value="Genomic_DNA"/>
</dbReference>
<dbReference type="PATRIC" id="fig|317.174.peg.791"/>
<evidence type="ECO:0000256" key="2">
    <source>
        <dbReference type="SAM" id="SignalP"/>
    </source>
</evidence>
<feature type="transmembrane region" description="Helical" evidence="1">
    <location>
        <begin position="75"/>
        <end position="95"/>
    </location>
</feature>
<feature type="signal peptide" evidence="2">
    <location>
        <begin position="1"/>
        <end position="20"/>
    </location>
</feature>
<keyword evidence="1" id="KW-0472">Membrane</keyword>
<keyword evidence="1" id="KW-0812">Transmembrane</keyword>
<dbReference type="AlphaFoldDB" id="A0A085VGP5"/>
<protein>
    <recommendedName>
        <fullName evidence="5">Transmembrane protein</fullName>
    </recommendedName>
</protein>
<evidence type="ECO:0000313" key="4">
    <source>
        <dbReference type="Proteomes" id="UP000028643"/>
    </source>
</evidence>
<reference evidence="3 4" key="1">
    <citation type="submission" date="2014-07" db="EMBL/GenBank/DDBJ databases">
        <title>Draft Genome Sequences of Environmental Pseudomonas syringae strains.</title>
        <authorList>
            <person name="Baltrus D.A."/>
            <person name="Berge O."/>
            <person name="Morris C."/>
        </authorList>
    </citation>
    <scope>NUCLEOTIDE SEQUENCE [LARGE SCALE GENOMIC DNA]</scope>
    <source>
        <strain evidence="3 4">CEB003</strain>
    </source>
</reference>
<proteinExistence type="predicted"/>
<keyword evidence="1" id="KW-1133">Transmembrane helix</keyword>
<comment type="caution">
    <text evidence="3">The sequence shown here is derived from an EMBL/GenBank/DDBJ whole genome shotgun (WGS) entry which is preliminary data.</text>
</comment>
<name>A0A085VGP5_PSESX</name>
<feature type="transmembrane region" description="Helical" evidence="1">
    <location>
        <begin position="34"/>
        <end position="54"/>
    </location>
</feature>
<evidence type="ECO:0000256" key="1">
    <source>
        <dbReference type="SAM" id="Phobius"/>
    </source>
</evidence>
<feature type="chain" id="PRO_5001798736" description="Transmembrane protein" evidence="2">
    <location>
        <begin position="21"/>
        <end position="102"/>
    </location>
</feature>
<dbReference type="RefSeq" id="WP_020289157.1">
    <property type="nucleotide sequence ID" value="NZ_JPQT01000052.1"/>
</dbReference>